<evidence type="ECO:0000256" key="1">
    <source>
        <dbReference type="ARBA" id="ARBA00022729"/>
    </source>
</evidence>
<accession>A0ABY7VP96</accession>
<dbReference type="SUPFAM" id="SSF53474">
    <property type="entry name" value="alpha/beta-Hydrolases"/>
    <property type="match status" value="1"/>
</dbReference>
<evidence type="ECO:0000313" key="5">
    <source>
        <dbReference type="Proteomes" id="UP001214250"/>
    </source>
</evidence>
<dbReference type="InterPro" id="IPR002925">
    <property type="entry name" value="Dienelactn_hydro"/>
</dbReference>
<evidence type="ECO:0000313" key="4">
    <source>
        <dbReference type="EMBL" id="WDE95792.1"/>
    </source>
</evidence>
<dbReference type="EMBL" id="CP117811">
    <property type="protein sequence ID" value="WDE95792.1"/>
    <property type="molecule type" value="Genomic_DNA"/>
</dbReference>
<dbReference type="InterPro" id="IPR029058">
    <property type="entry name" value="AB_hydrolase_fold"/>
</dbReference>
<evidence type="ECO:0000259" key="3">
    <source>
        <dbReference type="Pfam" id="PF01738"/>
    </source>
</evidence>
<dbReference type="Pfam" id="PF01738">
    <property type="entry name" value="DLH"/>
    <property type="match status" value="1"/>
</dbReference>
<proteinExistence type="predicted"/>
<feature type="region of interest" description="Disordered" evidence="2">
    <location>
        <begin position="231"/>
        <end position="250"/>
    </location>
</feature>
<dbReference type="Proteomes" id="UP001214250">
    <property type="component" value="Chromosome 1"/>
</dbReference>
<keyword evidence="5" id="KW-1185">Reference proteome</keyword>
<feature type="domain" description="Dienelactone hydrolase" evidence="3">
    <location>
        <begin position="121"/>
        <end position="233"/>
    </location>
</feature>
<dbReference type="Gene3D" id="3.40.50.1820">
    <property type="entry name" value="alpha/beta hydrolase"/>
    <property type="match status" value="1"/>
</dbReference>
<organism evidence="4 5">
    <name type="scientific">Lentisphaera profundi</name>
    <dbReference type="NCBI Taxonomy" id="1658616"/>
    <lineage>
        <taxon>Bacteria</taxon>
        <taxon>Pseudomonadati</taxon>
        <taxon>Lentisphaerota</taxon>
        <taxon>Lentisphaeria</taxon>
        <taxon>Lentisphaerales</taxon>
        <taxon>Lentisphaeraceae</taxon>
        <taxon>Lentisphaera</taxon>
    </lineage>
</organism>
<keyword evidence="1" id="KW-0732">Signal</keyword>
<dbReference type="GO" id="GO:0016787">
    <property type="term" value="F:hydrolase activity"/>
    <property type="evidence" value="ECO:0007669"/>
    <property type="project" value="UniProtKB-KW"/>
</dbReference>
<gene>
    <name evidence="4" type="ORF">PQO03_08695</name>
</gene>
<reference evidence="4 5" key="1">
    <citation type="submission" date="2023-02" db="EMBL/GenBank/DDBJ databases">
        <title>Genome sequence of Lentisphaera profundi SAORIC-696.</title>
        <authorList>
            <person name="Kim e."/>
            <person name="Cho J.-C."/>
            <person name="Choi A."/>
            <person name="Kang I."/>
        </authorList>
    </citation>
    <scope>NUCLEOTIDE SEQUENCE [LARGE SCALE GENOMIC DNA]</scope>
    <source>
        <strain evidence="4 5">SAORIC-696</strain>
    </source>
</reference>
<dbReference type="InterPro" id="IPR050955">
    <property type="entry name" value="Plant_Biomass_Hydrol_Est"/>
</dbReference>
<dbReference type="PANTHER" id="PTHR43037:SF1">
    <property type="entry name" value="BLL1128 PROTEIN"/>
    <property type="match status" value="1"/>
</dbReference>
<name>A0ABY7VP96_9BACT</name>
<dbReference type="RefSeq" id="WP_274149576.1">
    <property type="nucleotide sequence ID" value="NZ_CP117811.1"/>
</dbReference>
<keyword evidence="4" id="KW-0378">Hydrolase</keyword>
<protein>
    <submittedName>
        <fullName evidence="4">Dienelactone hydrolase family protein</fullName>
    </submittedName>
</protein>
<evidence type="ECO:0000256" key="2">
    <source>
        <dbReference type="SAM" id="MobiDB-lite"/>
    </source>
</evidence>
<dbReference type="PANTHER" id="PTHR43037">
    <property type="entry name" value="UNNAMED PRODUCT-RELATED"/>
    <property type="match status" value="1"/>
</dbReference>
<sequence length="271" mass="30377">MNHFKLFLAVFCLISLMTQRDLLAAKKKSVKKGLASGLQVYEEQKMDGVSYRLMSPLNFDSSKKYPIIVSLHGAGGRGSDNRKQLKPWNAQLADEKIRSEYPAYVLAPQSTDLWDEADLKSVKAIIASMKNVDQDRIYVLGHSMGGHGTFIFIQLDQNYFAAAAPSAATGLKSTEKFIDAKKIKNIPIWTFHGEKDKTCPYAKVLVLFDELKSLDGNMKLTTWKDGNHGVSDKFIPGEEGSTSQVTSDDCDPEQDFLKWLFAQKLSDRKQQ</sequence>